<evidence type="ECO:0000256" key="5">
    <source>
        <dbReference type="ARBA" id="ARBA00022448"/>
    </source>
</evidence>
<comment type="subcellular location">
    <subcellularLocation>
        <location evidence="1">Mitochondrion inner membrane</location>
        <topology evidence="1">Peripheral membrane protein</topology>
    </subcellularLocation>
</comment>
<dbReference type="AlphaFoldDB" id="A0A316YUV0"/>
<organism evidence="14 15">
    <name type="scientific">Acaromyces ingoldii</name>
    <dbReference type="NCBI Taxonomy" id="215250"/>
    <lineage>
        <taxon>Eukaryota</taxon>
        <taxon>Fungi</taxon>
        <taxon>Dikarya</taxon>
        <taxon>Basidiomycota</taxon>
        <taxon>Ustilaginomycotina</taxon>
        <taxon>Exobasidiomycetes</taxon>
        <taxon>Exobasidiales</taxon>
        <taxon>Cryptobasidiaceae</taxon>
        <taxon>Acaromyces</taxon>
    </lineage>
</organism>
<dbReference type="InterPro" id="IPR036869">
    <property type="entry name" value="J_dom_sf"/>
</dbReference>
<evidence type="ECO:0000313" key="14">
    <source>
        <dbReference type="EMBL" id="PWN92882.1"/>
    </source>
</evidence>
<evidence type="ECO:0000256" key="1">
    <source>
        <dbReference type="ARBA" id="ARBA00004637"/>
    </source>
</evidence>
<evidence type="ECO:0000256" key="11">
    <source>
        <dbReference type="ARBA" id="ARBA00030422"/>
    </source>
</evidence>
<evidence type="ECO:0000256" key="2">
    <source>
        <dbReference type="ARBA" id="ARBA00008817"/>
    </source>
</evidence>
<dbReference type="Pfam" id="PF03656">
    <property type="entry name" value="Pam16"/>
    <property type="match status" value="1"/>
</dbReference>
<accession>A0A316YUV0</accession>
<keyword evidence="5" id="KW-0813">Transport</keyword>
<evidence type="ECO:0000256" key="7">
    <source>
        <dbReference type="ARBA" id="ARBA00022927"/>
    </source>
</evidence>
<name>A0A316YUV0_9BASI</name>
<evidence type="ECO:0000256" key="13">
    <source>
        <dbReference type="SAM" id="MobiDB-lite"/>
    </source>
</evidence>
<dbReference type="InterPro" id="IPR005341">
    <property type="entry name" value="Tim16"/>
</dbReference>
<sequence>MSVPRLLAQVFFLGSQIVGKAFMEAGRQAVRNARAGRVEAGAAAAGSATTGNSATDMLTRTHRMTLDEARLILNLGKQKATTDVGAEKEVLLKNYEHLFATNAPPAPKGKQGGGQGSFYIQSKVVRARERIEAEWKEAAKRMQQQTAEQQQQPPPPPSGSASEAKGPDAPH</sequence>
<keyword evidence="8" id="KW-0811">Translocation</keyword>
<dbReference type="InParanoid" id="A0A316YUV0"/>
<comment type="similarity">
    <text evidence="2">Belongs to the TIM16/PAM16 family.</text>
</comment>
<reference evidence="14 15" key="1">
    <citation type="journal article" date="2018" name="Mol. Biol. Evol.">
        <title>Broad Genomic Sampling Reveals a Smut Pathogenic Ancestry of the Fungal Clade Ustilaginomycotina.</title>
        <authorList>
            <person name="Kijpornyongpan T."/>
            <person name="Mondo S.J."/>
            <person name="Barry K."/>
            <person name="Sandor L."/>
            <person name="Lee J."/>
            <person name="Lipzen A."/>
            <person name="Pangilinan J."/>
            <person name="LaButti K."/>
            <person name="Hainaut M."/>
            <person name="Henrissat B."/>
            <person name="Grigoriev I.V."/>
            <person name="Spatafora J.W."/>
            <person name="Aime M.C."/>
        </authorList>
    </citation>
    <scope>NUCLEOTIDE SEQUENCE [LARGE SCALE GENOMIC DNA]</scope>
    <source>
        <strain evidence="14 15">MCA 4198</strain>
    </source>
</reference>
<evidence type="ECO:0000256" key="10">
    <source>
        <dbReference type="ARBA" id="ARBA00023136"/>
    </source>
</evidence>
<evidence type="ECO:0000256" key="6">
    <source>
        <dbReference type="ARBA" id="ARBA00022792"/>
    </source>
</evidence>
<evidence type="ECO:0000256" key="3">
    <source>
        <dbReference type="ARBA" id="ARBA00013571"/>
    </source>
</evidence>
<evidence type="ECO:0000256" key="8">
    <source>
        <dbReference type="ARBA" id="ARBA00023010"/>
    </source>
</evidence>
<dbReference type="STRING" id="215250.A0A316YUV0"/>
<dbReference type="EMBL" id="KZ819634">
    <property type="protein sequence ID" value="PWN92882.1"/>
    <property type="molecule type" value="Genomic_DNA"/>
</dbReference>
<dbReference type="GO" id="GO:0030150">
    <property type="term" value="P:protein import into mitochondrial matrix"/>
    <property type="evidence" value="ECO:0007669"/>
    <property type="project" value="InterPro"/>
</dbReference>
<evidence type="ECO:0000256" key="9">
    <source>
        <dbReference type="ARBA" id="ARBA00023128"/>
    </source>
</evidence>
<keyword evidence="10" id="KW-0472">Membrane</keyword>
<dbReference type="GO" id="GO:0005744">
    <property type="term" value="C:TIM23 mitochondrial import inner membrane translocase complex"/>
    <property type="evidence" value="ECO:0007669"/>
    <property type="project" value="InterPro"/>
</dbReference>
<keyword evidence="9" id="KW-0496">Mitochondrion</keyword>
<dbReference type="RefSeq" id="XP_025380080.1">
    <property type="nucleotide sequence ID" value="XM_025524582.1"/>
</dbReference>
<evidence type="ECO:0000313" key="15">
    <source>
        <dbReference type="Proteomes" id="UP000245768"/>
    </source>
</evidence>
<dbReference type="PANTHER" id="PTHR12388:SF0">
    <property type="entry name" value="MITOCHONDRIAL IMPORT INNER MEMBRANE TRANSLOCASE SUBUNIT TIM16"/>
    <property type="match status" value="1"/>
</dbReference>
<dbReference type="FunCoup" id="A0A316YUV0">
    <property type="interactions" value="64"/>
</dbReference>
<dbReference type="Gene3D" id="1.10.287.110">
    <property type="entry name" value="DnaJ domain"/>
    <property type="match status" value="1"/>
</dbReference>
<dbReference type="GeneID" id="37046498"/>
<protein>
    <recommendedName>
        <fullName evidence="4">Mitochondrial import inner membrane translocase subunit TIM16</fullName>
    </recommendedName>
    <alternativeName>
        <fullName evidence="3">Mitochondrial import inner membrane translocase subunit tim16</fullName>
    </alternativeName>
    <alternativeName>
        <fullName evidence="11 12">Presequence translocated-associated motor subunit PAM16</fullName>
    </alternativeName>
</protein>
<dbReference type="PANTHER" id="PTHR12388">
    <property type="entry name" value="MITOCHONDRIA ASSOCIATED GRANULOCYTE MACROPHAGE CSF SIGNALING MOLECULE"/>
    <property type="match status" value="1"/>
</dbReference>
<dbReference type="Proteomes" id="UP000245768">
    <property type="component" value="Unassembled WGS sequence"/>
</dbReference>
<keyword evidence="7" id="KW-0653">Protein transport</keyword>
<proteinExistence type="inferred from homology"/>
<keyword evidence="15" id="KW-1185">Reference proteome</keyword>
<evidence type="ECO:0000256" key="4">
    <source>
        <dbReference type="ARBA" id="ARBA00020721"/>
    </source>
</evidence>
<feature type="region of interest" description="Disordered" evidence="13">
    <location>
        <begin position="135"/>
        <end position="171"/>
    </location>
</feature>
<keyword evidence="6" id="KW-0999">Mitochondrion inner membrane</keyword>
<dbReference type="OrthoDB" id="10262892at2759"/>
<gene>
    <name evidence="14" type="ORF">FA10DRAFT_298337</name>
</gene>
<evidence type="ECO:0000256" key="12">
    <source>
        <dbReference type="ARBA" id="ARBA00031407"/>
    </source>
</evidence>